<dbReference type="AlphaFoldDB" id="A0AAJ2BJB4"/>
<gene>
    <name evidence="1" type="ORF">QE440_003064</name>
</gene>
<protein>
    <recommendedName>
        <fullName evidence="3">Fructose-bisphosphate aldolase</fullName>
    </recommendedName>
</protein>
<evidence type="ECO:0000313" key="2">
    <source>
        <dbReference type="Proteomes" id="UP001268036"/>
    </source>
</evidence>
<dbReference type="EMBL" id="JAVJAF010000001">
    <property type="protein sequence ID" value="MDR6235323.1"/>
    <property type="molecule type" value="Genomic_DNA"/>
</dbReference>
<dbReference type="Proteomes" id="UP001268036">
    <property type="component" value="Unassembled WGS sequence"/>
</dbReference>
<comment type="caution">
    <text evidence="1">The sequence shown here is derived from an EMBL/GenBank/DDBJ whole genome shotgun (WGS) entry which is preliminary data.</text>
</comment>
<accession>A0AAJ2BJB4</accession>
<sequence length="92" mass="9724">MSELTPLTANPSDSHVLLLDGSQPLTALLDCAELRLSAAYGLLDSVTCMTIKTVDRHDLINVSEAARVLVADALDLYKTARALSARGEVANG</sequence>
<reference evidence="1" key="1">
    <citation type="submission" date="2023-08" db="EMBL/GenBank/DDBJ databases">
        <title>Functional and genomic diversity of the sorghum phyllosphere microbiome.</title>
        <authorList>
            <person name="Shade A."/>
        </authorList>
    </citation>
    <scope>NUCLEOTIDE SEQUENCE</scope>
    <source>
        <strain evidence="1">SORGH_AS_0201</strain>
    </source>
</reference>
<dbReference type="RefSeq" id="WP_309759823.1">
    <property type="nucleotide sequence ID" value="NZ_JAVJAF010000001.1"/>
</dbReference>
<name>A0AAJ2BJB4_9PSED</name>
<evidence type="ECO:0008006" key="3">
    <source>
        <dbReference type="Google" id="ProtNLM"/>
    </source>
</evidence>
<organism evidence="1 2">
    <name type="scientific">Pseudomonas oryzihabitans</name>
    <dbReference type="NCBI Taxonomy" id="47885"/>
    <lineage>
        <taxon>Bacteria</taxon>
        <taxon>Pseudomonadati</taxon>
        <taxon>Pseudomonadota</taxon>
        <taxon>Gammaproteobacteria</taxon>
        <taxon>Pseudomonadales</taxon>
        <taxon>Pseudomonadaceae</taxon>
        <taxon>Pseudomonas</taxon>
    </lineage>
</organism>
<evidence type="ECO:0000313" key="1">
    <source>
        <dbReference type="EMBL" id="MDR6235323.1"/>
    </source>
</evidence>
<proteinExistence type="predicted"/>